<dbReference type="Gene3D" id="1.20.1600.10">
    <property type="entry name" value="Outer membrane efflux proteins (OEP)"/>
    <property type="match status" value="1"/>
</dbReference>
<feature type="coiled-coil region" evidence="2">
    <location>
        <begin position="186"/>
        <end position="213"/>
    </location>
</feature>
<dbReference type="SUPFAM" id="SSF56954">
    <property type="entry name" value="Outer membrane efflux proteins (OEP)"/>
    <property type="match status" value="1"/>
</dbReference>
<evidence type="ECO:0000256" key="1">
    <source>
        <dbReference type="ARBA" id="ARBA00007613"/>
    </source>
</evidence>
<feature type="signal peptide" evidence="3">
    <location>
        <begin position="1"/>
        <end position="20"/>
    </location>
</feature>
<dbReference type="InterPro" id="IPR010131">
    <property type="entry name" value="MdtP/NodT-like"/>
</dbReference>
<dbReference type="PANTHER" id="PTHR30203">
    <property type="entry name" value="OUTER MEMBRANE CATION EFFLUX PROTEIN"/>
    <property type="match status" value="1"/>
</dbReference>
<name>A0ABU3B4S1_9GAMM</name>
<sequence>MRFSLLIGVAGLCLAAVGHAAERAQLPQPLTLDQALSWAEQYNPTLRGARIELRRSEGVLEHADVAVPSNPELELGTAEREAPDGSTTTDIDVRLSQEFWIAGQSGLRENAAQSRLSGARSQLDFLGSAIRARVRATFLQALVAERAVATAKDVLQVNRDLEDYAKRRLEAGKANRLEANTARIGLGRAQALLAQAEKRRDQARLRLAELLAVDPATAIPLQGRLDPAALKLPGQAQLLRRSIARRGDLAAAAKEVSASREDLKLARRQIVPNLKVFGRYGEEGGNEITGGGVAFELPLLHRFGGERKQAQAELDAALLERDVLQLTVRSQVLSALADYEAARQRVAALSDEVVDAARQNFELTQRAFEAGELGAPALTAAQDTLINTRRDYLDALDALVAAGTDLERATGGLVVMGNASAASPAPSQ</sequence>
<evidence type="ECO:0000256" key="3">
    <source>
        <dbReference type="SAM" id="SignalP"/>
    </source>
</evidence>
<accession>A0ABU3B4S1</accession>
<dbReference type="Pfam" id="PF02321">
    <property type="entry name" value="OEP"/>
    <property type="match status" value="2"/>
</dbReference>
<evidence type="ECO:0000256" key="2">
    <source>
        <dbReference type="SAM" id="Coils"/>
    </source>
</evidence>
<keyword evidence="3" id="KW-0732">Signal</keyword>
<dbReference type="InterPro" id="IPR003423">
    <property type="entry name" value="OMP_efflux"/>
</dbReference>
<dbReference type="RefSeq" id="WP_311657235.1">
    <property type="nucleotide sequence ID" value="NZ_JAVRHY010000002.1"/>
</dbReference>
<gene>
    <name evidence="4" type="ORF">RM531_03140</name>
</gene>
<comment type="similarity">
    <text evidence="1">Belongs to the outer membrane factor (OMF) (TC 1.B.17) family.</text>
</comment>
<organism evidence="4 5">
    <name type="scientific">Spectribacter acetivorans</name>
    <dbReference type="NCBI Taxonomy" id="3075603"/>
    <lineage>
        <taxon>Bacteria</taxon>
        <taxon>Pseudomonadati</taxon>
        <taxon>Pseudomonadota</taxon>
        <taxon>Gammaproteobacteria</taxon>
        <taxon>Salinisphaerales</taxon>
        <taxon>Salinisphaeraceae</taxon>
        <taxon>Spectribacter</taxon>
    </lineage>
</organism>
<reference evidence="4 5" key="1">
    <citation type="submission" date="2023-09" db="EMBL/GenBank/DDBJ databases">
        <authorList>
            <person name="Rey-Velasco X."/>
        </authorList>
    </citation>
    <scope>NUCLEOTIDE SEQUENCE [LARGE SCALE GENOMIC DNA]</scope>
    <source>
        <strain evidence="4 5">P385</strain>
    </source>
</reference>
<keyword evidence="5" id="KW-1185">Reference proteome</keyword>
<dbReference type="Proteomes" id="UP001259982">
    <property type="component" value="Unassembled WGS sequence"/>
</dbReference>
<evidence type="ECO:0000313" key="5">
    <source>
        <dbReference type="Proteomes" id="UP001259982"/>
    </source>
</evidence>
<keyword evidence="2" id="KW-0175">Coiled coil</keyword>
<dbReference type="EMBL" id="JAVRHY010000002">
    <property type="protein sequence ID" value="MDT0617455.1"/>
    <property type="molecule type" value="Genomic_DNA"/>
</dbReference>
<feature type="coiled-coil region" evidence="2">
    <location>
        <begin position="307"/>
        <end position="359"/>
    </location>
</feature>
<proteinExistence type="inferred from homology"/>
<evidence type="ECO:0000313" key="4">
    <source>
        <dbReference type="EMBL" id="MDT0617455.1"/>
    </source>
</evidence>
<feature type="chain" id="PRO_5045920935" evidence="3">
    <location>
        <begin position="21"/>
        <end position="428"/>
    </location>
</feature>
<dbReference type="PANTHER" id="PTHR30203:SF24">
    <property type="entry name" value="BLR4935 PROTEIN"/>
    <property type="match status" value="1"/>
</dbReference>
<comment type="caution">
    <text evidence="4">The sequence shown here is derived from an EMBL/GenBank/DDBJ whole genome shotgun (WGS) entry which is preliminary data.</text>
</comment>
<protein>
    <submittedName>
        <fullName evidence="4">TolC family protein</fullName>
    </submittedName>
</protein>